<gene>
    <name evidence="1" type="ORF">TKK_009242</name>
</gene>
<accession>A0ABD2WXJ1</accession>
<dbReference type="Proteomes" id="UP001627154">
    <property type="component" value="Unassembled WGS sequence"/>
</dbReference>
<reference evidence="1 2" key="1">
    <citation type="journal article" date="2024" name="bioRxiv">
        <title>A reference genome for Trichogramma kaykai: A tiny desert-dwelling parasitoid wasp with competing sex-ratio distorters.</title>
        <authorList>
            <person name="Culotta J."/>
            <person name="Lindsey A.R."/>
        </authorList>
    </citation>
    <scope>NUCLEOTIDE SEQUENCE [LARGE SCALE GENOMIC DNA]</scope>
    <source>
        <strain evidence="1 2">KSX58</strain>
    </source>
</reference>
<comment type="caution">
    <text evidence="1">The sequence shown here is derived from an EMBL/GenBank/DDBJ whole genome shotgun (WGS) entry which is preliminary data.</text>
</comment>
<evidence type="ECO:0000313" key="2">
    <source>
        <dbReference type="Proteomes" id="UP001627154"/>
    </source>
</evidence>
<sequence>MIKAPRTENIGKITIPYVFRWPLHVNVENHSRNHRRRYRWRIILPTKISFTSSTRPILLRKDGRRSAGSGIYTGTGKTTKPGMYTYIYTAIAAATAARAEEKPVSSARDTTSLRRFVPHHYYIQRERERRRSLTEGARIHEKKLPPGRDHNLFFAARTPLLLIHPRTRLSLYYRPIKIHYTCINKARKNLGREVNVRELARASDRSGLTSSSSSRGRKIDEISFRIFFFCIRKPEVYSPSSGSRVKVVILHSECSKNLKFWKQINCDCYCINVFKTSVR</sequence>
<name>A0ABD2WXJ1_9HYME</name>
<dbReference type="AlphaFoldDB" id="A0ABD2WXJ1"/>
<protein>
    <submittedName>
        <fullName evidence="1">Uncharacterized protein</fullName>
    </submittedName>
</protein>
<organism evidence="1 2">
    <name type="scientific">Trichogramma kaykai</name>
    <dbReference type="NCBI Taxonomy" id="54128"/>
    <lineage>
        <taxon>Eukaryota</taxon>
        <taxon>Metazoa</taxon>
        <taxon>Ecdysozoa</taxon>
        <taxon>Arthropoda</taxon>
        <taxon>Hexapoda</taxon>
        <taxon>Insecta</taxon>
        <taxon>Pterygota</taxon>
        <taxon>Neoptera</taxon>
        <taxon>Endopterygota</taxon>
        <taxon>Hymenoptera</taxon>
        <taxon>Apocrita</taxon>
        <taxon>Proctotrupomorpha</taxon>
        <taxon>Chalcidoidea</taxon>
        <taxon>Trichogrammatidae</taxon>
        <taxon>Trichogramma</taxon>
    </lineage>
</organism>
<dbReference type="EMBL" id="JBJJXI010000067">
    <property type="protein sequence ID" value="KAL3397226.1"/>
    <property type="molecule type" value="Genomic_DNA"/>
</dbReference>
<keyword evidence="2" id="KW-1185">Reference proteome</keyword>
<proteinExistence type="predicted"/>
<evidence type="ECO:0000313" key="1">
    <source>
        <dbReference type="EMBL" id="KAL3397226.1"/>
    </source>
</evidence>